<evidence type="ECO:0000256" key="6">
    <source>
        <dbReference type="ARBA" id="ARBA00034875"/>
    </source>
</evidence>
<dbReference type="GO" id="GO:0005509">
    <property type="term" value="F:calcium ion binding"/>
    <property type="evidence" value="ECO:0007669"/>
    <property type="project" value="InterPro"/>
</dbReference>
<keyword evidence="2 9" id="KW-1133">Transmembrane helix</keyword>
<proteinExistence type="inferred from homology"/>
<evidence type="ECO:0000256" key="3">
    <source>
        <dbReference type="ARBA" id="ARBA00023136"/>
    </source>
</evidence>
<dbReference type="Proteomes" id="UP000694845">
    <property type="component" value="Unplaced"/>
</dbReference>
<dbReference type="GeneID" id="110979404"/>
<feature type="signal peptide" evidence="10">
    <location>
        <begin position="1"/>
        <end position="23"/>
    </location>
</feature>
<evidence type="ECO:0000256" key="2">
    <source>
        <dbReference type="ARBA" id="ARBA00022989"/>
    </source>
</evidence>
<dbReference type="GO" id="GO:0030867">
    <property type="term" value="C:rough endoplasmic reticulum membrane"/>
    <property type="evidence" value="ECO:0007669"/>
    <property type="project" value="UniProtKB-SubCell"/>
</dbReference>
<dbReference type="OrthoDB" id="10039147at2759"/>
<reference evidence="12" key="1">
    <citation type="submission" date="2025-08" db="UniProtKB">
        <authorList>
            <consortium name="RefSeq"/>
        </authorList>
    </citation>
    <scope>IDENTIFICATION</scope>
</reference>
<organism evidence="11 12">
    <name type="scientific">Acanthaster planci</name>
    <name type="common">Crown-of-thorns starfish</name>
    <dbReference type="NCBI Taxonomy" id="133434"/>
    <lineage>
        <taxon>Eukaryota</taxon>
        <taxon>Metazoa</taxon>
        <taxon>Echinodermata</taxon>
        <taxon>Eleutherozoa</taxon>
        <taxon>Asterozoa</taxon>
        <taxon>Asteroidea</taxon>
        <taxon>Valvatacea</taxon>
        <taxon>Valvatida</taxon>
        <taxon>Acanthasteridae</taxon>
        <taxon>Acanthaster</taxon>
    </lineage>
</organism>
<evidence type="ECO:0000256" key="8">
    <source>
        <dbReference type="SAM" id="MobiDB-lite"/>
    </source>
</evidence>
<comment type="similarity">
    <text evidence="5">Belongs to the CCDC47 family.</text>
</comment>
<feature type="region of interest" description="Disordered" evidence="8">
    <location>
        <begin position="44"/>
        <end position="80"/>
    </location>
</feature>
<keyword evidence="3 9" id="KW-0472">Membrane</keyword>
<evidence type="ECO:0000313" key="11">
    <source>
        <dbReference type="Proteomes" id="UP000694845"/>
    </source>
</evidence>
<dbReference type="InterPro" id="IPR012879">
    <property type="entry name" value="CCDC47"/>
</dbReference>
<evidence type="ECO:0000313" key="12">
    <source>
        <dbReference type="RefSeq" id="XP_022090861.1"/>
    </source>
</evidence>
<feature type="compositionally biased region" description="Basic and acidic residues" evidence="8">
    <location>
        <begin position="430"/>
        <end position="463"/>
    </location>
</feature>
<dbReference type="PANTHER" id="PTHR12883">
    <property type="entry name" value="ADIPOCYTE-SPECIFIC PROTEIN 4-RELATED"/>
    <property type="match status" value="1"/>
</dbReference>
<gene>
    <name evidence="12" type="primary">LOC110979404</name>
</gene>
<comment type="subcellular location">
    <subcellularLocation>
        <location evidence="4">Rough endoplasmic reticulum membrane</location>
        <topology evidence="4">Single-pass type I membrane protein</topology>
    </subcellularLocation>
</comment>
<evidence type="ECO:0000256" key="9">
    <source>
        <dbReference type="SAM" id="Phobius"/>
    </source>
</evidence>
<name>A0A8B7YGT7_ACAPL</name>
<dbReference type="OMA" id="MHLVRDM"/>
<dbReference type="Pfam" id="PF07946">
    <property type="entry name" value="CCDC47"/>
    <property type="match status" value="1"/>
</dbReference>
<keyword evidence="1 9" id="KW-0812">Transmembrane</keyword>
<feature type="region of interest" description="Disordered" evidence="8">
    <location>
        <begin position="422"/>
        <end position="481"/>
    </location>
</feature>
<evidence type="ECO:0000256" key="4">
    <source>
        <dbReference type="ARBA" id="ARBA00034697"/>
    </source>
</evidence>
<dbReference type="GO" id="GO:0032469">
    <property type="term" value="P:endoplasmic reticulum calcium ion homeostasis"/>
    <property type="evidence" value="ECO:0007669"/>
    <property type="project" value="InterPro"/>
</dbReference>
<evidence type="ECO:0000256" key="10">
    <source>
        <dbReference type="SAM" id="SignalP"/>
    </source>
</evidence>
<protein>
    <recommendedName>
        <fullName evidence="6">PAT complex subunit CCDC47</fullName>
    </recommendedName>
    <alternativeName>
        <fullName evidence="7">Coiled-coil domain-containing protein 47</fullName>
    </alternativeName>
</protein>
<sequence length="481" mass="54802">MMSHSSLLLMVLCGLLLTPLVLGAAGNHRGAEIEDNEFAEFEDLGDEEEDDGTVETEGDGEEFLDGEEAEGPFEGDFDEEDEDGVIEDEDEFEHFHDTEEFENFEREKPFKGKGSSDTPDLEIAKLPVHLRNNWDSYYMEILMLVGILAYVLNYITGKSKNQKLSTAWLNAHLELLESNFALVGDDGSQKDPPATGQLLKESESRYCLWCSGRTCCEGMLVELKLLKRQDLVSVVAKLMKPGSDEILITVTMNSEDMDSFILFAGRKKMASKMQKEMQDLSQYCQDRRSGEKYGLPSSSVVLAESAEVIQGVIDGKVSSCLNQYEDMFEYLHFSDQFSGPKPNADDEQPTKMPETKKVLIFCFKVPGGPRCTKADMESMLPMMKLVMYCIEKVKRYKLSREAKQKADKARAKVSESFVKLAHAQRQEAAQQRREEKRRAEKDRLLNEEDPEKARKLEEKQYRKDMRKRLNPGMKQMKVRVT</sequence>
<dbReference type="CTD" id="57003"/>
<dbReference type="KEGG" id="aplc:110979404"/>
<evidence type="ECO:0000256" key="1">
    <source>
        <dbReference type="ARBA" id="ARBA00022692"/>
    </source>
</evidence>
<dbReference type="PANTHER" id="PTHR12883:SF0">
    <property type="entry name" value="PAT COMPLEX SUBUNIT CCDC47"/>
    <property type="match status" value="1"/>
</dbReference>
<accession>A0A8B7YGT7</accession>
<feature type="chain" id="PRO_5034733585" description="PAT complex subunit CCDC47" evidence="10">
    <location>
        <begin position="24"/>
        <end position="481"/>
    </location>
</feature>
<evidence type="ECO:0000256" key="7">
    <source>
        <dbReference type="ARBA" id="ARBA00034902"/>
    </source>
</evidence>
<dbReference type="RefSeq" id="XP_022090861.1">
    <property type="nucleotide sequence ID" value="XM_022235169.1"/>
</dbReference>
<keyword evidence="10" id="KW-0732">Signal</keyword>
<feature type="transmembrane region" description="Helical" evidence="9">
    <location>
        <begin position="137"/>
        <end position="155"/>
    </location>
</feature>
<dbReference type="AlphaFoldDB" id="A0A8B7YGT7"/>
<evidence type="ECO:0000256" key="5">
    <source>
        <dbReference type="ARBA" id="ARBA00034746"/>
    </source>
</evidence>
<keyword evidence="11" id="KW-1185">Reference proteome</keyword>